<organism evidence="1">
    <name type="scientific">Anguilla anguilla</name>
    <name type="common">European freshwater eel</name>
    <name type="synonym">Muraena anguilla</name>
    <dbReference type="NCBI Taxonomy" id="7936"/>
    <lineage>
        <taxon>Eukaryota</taxon>
        <taxon>Metazoa</taxon>
        <taxon>Chordata</taxon>
        <taxon>Craniata</taxon>
        <taxon>Vertebrata</taxon>
        <taxon>Euteleostomi</taxon>
        <taxon>Actinopterygii</taxon>
        <taxon>Neopterygii</taxon>
        <taxon>Teleostei</taxon>
        <taxon>Anguilliformes</taxon>
        <taxon>Anguillidae</taxon>
        <taxon>Anguilla</taxon>
    </lineage>
</organism>
<reference evidence="1" key="1">
    <citation type="submission" date="2014-11" db="EMBL/GenBank/DDBJ databases">
        <authorList>
            <person name="Amaro Gonzalez C."/>
        </authorList>
    </citation>
    <scope>NUCLEOTIDE SEQUENCE</scope>
</reference>
<dbReference type="AlphaFoldDB" id="A0A0E9PCG5"/>
<reference evidence="1" key="2">
    <citation type="journal article" date="2015" name="Fish Shellfish Immunol.">
        <title>Early steps in the European eel (Anguilla anguilla)-Vibrio vulnificus interaction in the gills: Role of the RtxA13 toxin.</title>
        <authorList>
            <person name="Callol A."/>
            <person name="Pajuelo D."/>
            <person name="Ebbesson L."/>
            <person name="Teles M."/>
            <person name="MacKenzie S."/>
            <person name="Amaro C."/>
        </authorList>
    </citation>
    <scope>NUCLEOTIDE SEQUENCE</scope>
</reference>
<sequence>MCYPRNNSFNVSILQLAFT</sequence>
<evidence type="ECO:0000313" key="1">
    <source>
        <dbReference type="EMBL" id="JAH01967.1"/>
    </source>
</evidence>
<protein>
    <submittedName>
        <fullName evidence="1">Uncharacterized protein</fullName>
    </submittedName>
</protein>
<accession>A0A0E9PCG5</accession>
<dbReference type="EMBL" id="GBXM01106610">
    <property type="protein sequence ID" value="JAH01967.1"/>
    <property type="molecule type" value="Transcribed_RNA"/>
</dbReference>
<name>A0A0E9PCG5_ANGAN</name>
<proteinExistence type="predicted"/>